<sequence>MRNKTVDCARRRIRGRPLDGGSIPPISTHTPESR</sequence>
<proteinExistence type="predicted"/>
<feature type="compositionally biased region" description="Polar residues" evidence="1">
    <location>
        <begin position="25"/>
        <end position="34"/>
    </location>
</feature>
<reference evidence="2" key="1">
    <citation type="journal article" date="2021" name="Proc. Natl. Acad. Sci. U.S.A.">
        <title>A Catalog of Tens of Thousands of Viruses from Human Metagenomes Reveals Hidden Associations with Chronic Diseases.</title>
        <authorList>
            <person name="Tisza M.J."/>
            <person name="Buck C.B."/>
        </authorList>
    </citation>
    <scope>NUCLEOTIDE SEQUENCE</scope>
    <source>
        <strain evidence="2">CtXof7</strain>
    </source>
</reference>
<dbReference type="EMBL" id="BK032594">
    <property type="protein sequence ID" value="DAF50237.1"/>
    <property type="molecule type" value="Genomic_DNA"/>
</dbReference>
<organism evidence="2">
    <name type="scientific">Siphoviridae sp. ctXof7</name>
    <dbReference type="NCBI Taxonomy" id="2827888"/>
    <lineage>
        <taxon>Viruses</taxon>
        <taxon>Duplodnaviria</taxon>
        <taxon>Heunggongvirae</taxon>
        <taxon>Uroviricota</taxon>
        <taxon>Caudoviricetes</taxon>
    </lineage>
</organism>
<evidence type="ECO:0000256" key="1">
    <source>
        <dbReference type="SAM" id="MobiDB-lite"/>
    </source>
</evidence>
<protein>
    <submittedName>
        <fullName evidence="2">Uncharacterized protein</fullName>
    </submittedName>
</protein>
<accession>A0A8S5SGW2</accession>
<feature type="region of interest" description="Disordered" evidence="1">
    <location>
        <begin position="1"/>
        <end position="34"/>
    </location>
</feature>
<evidence type="ECO:0000313" key="2">
    <source>
        <dbReference type="EMBL" id="DAF50237.1"/>
    </source>
</evidence>
<feature type="compositionally biased region" description="Basic and acidic residues" evidence="1">
    <location>
        <begin position="1"/>
        <end position="10"/>
    </location>
</feature>
<name>A0A8S5SGW2_9CAUD</name>